<organism evidence="9 10">
    <name type="scientific">Salmo trutta</name>
    <name type="common">Brown trout</name>
    <dbReference type="NCBI Taxonomy" id="8032"/>
    <lineage>
        <taxon>Eukaryota</taxon>
        <taxon>Metazoa</taxon>
        <taxon>Chordata</taxon>
        <taxon>Craniata</taxon>
        <taxon>Vertebrata</taxon>
        <taxon>Euteleostomi</taxon>
        <taxon>Actinopterygii</taxon>
        <taxon>Neopterygii</taxon>
        <taxon>Teleostei</taxon>
        <taxon>Protacanthopterygii</taxon>
        <taxon>Salmoniformes</taxon>
        <taxon>Salmonidae</taxon>
        <taxon>Salmoninae</taxon>
        <taxon>Salmo</taxon>
    </lineage>
</organism>
<name>A0A674EK61_SALTR</name>
<gene>
    <name evidence="9" type="primary">FAM118B</name>
    <name evidence="9" type="synonym">fam118b</name>
</gene>
<evidence type="ECO:0000256" key="6">
    <source>
        <dbReference type="ARBA" id="ARBA00023242"/>
    </source>
</evidence>
<keyword evidence="5" id="KW-0007">Acetylation</keyword>
<dbReference type="Proteomes" id="UP000472277">
    <property type="component" value="Chromosome 26"/>
</dbReference>
<comment type="similarity">
    <text evidence="2">Belongs to the FAM118 family.</text>
</comment>
<evidence type="ECO:0000313" key="9">
    <source>
        <dbReference type="Ensembl" id="ENSSTUP00000108239.1"/>
    </source>
</evidence>
<keyword evidence="4" id="KW-0597">Phosphoprotein</keyword>
<dbReference type="PANTHER" id="PTHR28623">
    <property type="entry name" value="PROTEIN FAM118B"/>
    <property type="match status" value="1"/>
</dbReference>
<dbReference type="AlphaFoldDB" id="A0A674EK61"/>
<comment type="subcellular location">
    <subcellularLocation>
        <location evidence="7">Nucleus</location>
        <location evidence="7">Nuclear body</location>
    </subcellularLocation>
</comment>
<keyword evidence="10" id="KW-1185">Reference proteome</keyword>
<evidence type="ECO:0000256" key="8">
    <source>
        <dbReference type="SAM" id="MobiDB-lite"/>
    </source>
</evidence>
<evidence type="ECO:0000256" key="7">
    <source>
        <dbReference type="ARBA" id="ARBA00034306"/>
    </source>
</evidence>
<protein>
    <recommendedName>
        <fullName evidence="3">Protein FAM118B</fullName>
    </recommendedName>
</protein>
<accession>A0A674EK61</accession>
<feature type="region of interest" description="Disordered" evidence="8">
    <location>
        <begin position="335"/>
        <end position="359"/>
    </location>
</feature>
<dbReference type="Ensembl" id="ENSSTUT00000115937.1">
    <property type="protein sequence ID" value="ENSSTUP00000108239.1"/>
    <property type="gene ID" value="ENSSTUG00000048111.1"/>
</dbReference>
<evidence type="ECO:0000256" key="2">
    <source>
        <dbReference type="ARBA" id="ARBA00006491"/>
    </source>
</evidence>
<evidence type="ECO:0000256" key="1">
    <source>
        <dbReference type="ARBA" id="ARBA00003199"/>
    </source>
</evidence>
<reference evidence="9" key="2">
    <citation type="submission" date="2025-09" db="UniProtKB">
        <authorList>
            <consortium name="Ensembl"/>
        </authorList>
    </citation>
    <scope>IDENTIFICATION</scope>
</reference>
<evidence type="ECO:0000256" key="4">
    <source>
        <dbReference type="ARBA" id="ARBA00022553"/>
    </source>
</evidence>
<evidence type="ECO:0000256" key="3">
    <source>
        <dbReference type="ARBA" id="ARBA00014026"/>
    </source>
</evidence>
<feature type="compositionally biased region" description="Polar residues" evidence="8">
    <location>
        <begin position="336"/>
        <end position="359"/>
    </location>
</feature>
<dbReference type="InterPro" id="IPR038916">
    <property type="entry name" value="FAM118"/>
</dbReference>
<evidence type="ECO:0000313" key="10">
    <source>
        <dbReference type="Proteomes" id="UP000472277"/>
    </source>
</evidence>
<feature type="region of interest" description="Disordered" evidence="8">
    <location>
        <begin position="15"/>
        <end position="35"/>
    </location>
</feature>
<dbReference type="Pfam" id="PF13289">
    <property type="entry name" value="SIR2_2"/>
    <property type="match status" value="1"/>
</dbReference>
<comment type="function">
    <text evidence="1">May play a role in Cajal bodies formation.</text>
</comment>
<evidence type="ECO:0000256" key="5">
    <source>
        <dbReference type="ARBA" id="ARBA00022990"/>
    </source>
</evidence>
<keyword evidence="6" id="KW-0539">Nucleus</keyword>
<dbReference type="GO" id="GO:0016604">
    <property type="term" value="C:nuclear body"/>
    <property type="evidence" value="ECO:0007669"/>
    <property type="project" value="UniProtKB-SubCell"/>
</dbReference>
<sequence length="359" mass="40509">MASVVASVVTVKTEKRPAHADTQDVDSNTKKPRKLLPSLKTKRAPELVLVIGTGVSSAVAPQVPALRSWKGLIQALLDAANDFDLLEEEESRRFQKSLQEDKNLVHVAHDLIQKLSPRTGNVRSTFFKDCLYEVFDDLECKMENAGKHLLRSVLQLMESGALVLTTNFDNLLEIYAAHQGSKLESLDLTDEKKVLEWAQGKRSLSVLHIHGVYTNPSGIVLHPAGYQNVLRNTETHRVREIQKLYETKSFVFLGCGRTVDDTTFQALFLEAVKHKSDLEHFMLVRREDVGEFKKLRDNMLDKGIKVISYGNEYSDLPEYFERLANEICNRDAVTNGWGSPSQEEQETQNGFHSQKSLQG</sequence>
<proteinExistence type="inferred from homology"/>
<reference evidence="9" key="1">
    <citation type="submission" date="2025-08" db="UniProtKB">
        <authorList>
            <consortium name="Ensembl"/>
        </authorList>
    </citation>
    <scope>IDENTIFICATION</scope>
</reference>
<dbReference type="GeneTree" id="ENSGT00390000010215"/>
<dbReference type="PANTHER" id="PTHR28623:SF1">
    <property type="entry name" value="PROTEIN FAM118B"/>
    <property type="match status" value="1"/>
</dbReference>